<organism evidence="2">
    <name type="scientific">Fagus sylvatica</name>
    <name type="common">Beechnut</name>
    <dbReference type="NCBI Taxonomy" id="28930"/>
    <lineage>
        <taxon>Eukaryota</taxon>
        <taxon>Viridiplantae</taxon>
        <taxon>Streptophyta</taxon>
        <taxon>Embryophyta</taxon>
        <taxon>Tracheophyta</taxon>
        <taxon>Spermatophyta</taxon>
        <taxon>Magnoliopsida</taxon>
        <taxon>eudicotyledons</taxon>
        <taxon>Gunneridae</taxon>
        <taxon>Pentapetalae</taxon>
        <taxon>rosids</taxon>
        <taxon>fabids</taxon>
        <taxon>Fagales</taxon>
        <taxon>Fagaceae</taxon>
        <taxon>Fagus</taxon>
    </lineage>
</organism>
<gene>
    <name evidence="2" type="ORF">FSB_LOCUS61250</name>
</gene>
<proteinExistence type="predicted"/>
<dbReference type="EMBL" id="OIVN01006450">
    <property type="protein sequence ID" value="SPD33368.1"/>
    <property type="molecule type" value="Genomic_DNA"/>
</dbReference>
<feature type="domain" description="FAR1" evidence="1">
    <location>
        <begin position="407"/>
        <end position="491"/>
    </location>
</feature>
<evidence type="ECO:0000313" key="2">
    <source>
        <dbReference type="EMBL" id="SPD33368.1"/>
    </source>
</evidence>
<feature type="domain" description="FAR1" evidence="1">
    <location>
        <begin position="228"/>
        <end position="312"/>
    </location>
</feature>
<name>A0A2N9J938_FAGSY</name>
<dbReference type="AlphaFoldDB" id="A0A2N9J938"/>
<dbReference type="PANTHER" id="PTHR46328:SF44">
    <property type="entry name" value="FAR1 DOMAIN-CONTAINING PROTEIN"/>
    <property type="match status" value="1"/>
</dbReference>
<reference evidence="2" key="1">
    <citation type="submission" date="2018-02" db="EMBL/GenBank/DDBJ databases">
        <authorList>
            <person name="Cohen D.B."/>
            <person name="Kent A.D."/>
        </authorList>
    </citation>
    <scope>NUCLEOTIDE SEQUENCE</scope>
</reference>
<feature type="domain" description="FAR1" evidence="1">
    <location>
        <begin position="586"/>
        <end position="670"/>
    </location>
</feature>
<evidence type="ECO:0000259" key="1">
    <source>
        <dbReference type="Pfam" id="PF03101"/>
    </source>
</evidence>
<feature type="domain" description="FAR1" evidence="1">
    <location>
        <begin position="49"/>
        <end position="133"/>
    </location>
</feature>
<dbReference type="InterPro" id="IPR004330">
    <property type="entry name" value="FAR1_DNA_bnd_dom"/>
</dbReference>
<sequence>MTDQDIGVNEEGLQDIELKDSPVVVNLNVTNDENLLGMVVYSDDEAYKLYNDYATRIGFSIRKEKLRFAKAVLRQREFVCSKEGFQRDSDLSKIKKFKKLQTRTGCKASIRFTVEDGEWKVTHFNPNHNHELAKPEERQFLRSDQNVTNAHSGVLCDHMQSTNMNDELSVTLRRNELMPSDYDNFTKSAATTQDIDLKDSPVVVNINVTKDGNLLGMVVYSDDEAYKLYKDYATRIGFSIRKEKLRFAKAVVRQREFVCSKEGFQRDNDLFKVKKFKKLQTRTGCKASIRFTVEDGEWKVTHFNPNHNHELAKPEERQFLRSDQKVMIAHSGVLCDHMQSTNMNDELSVTLRRNELMPSDYDNFTKSAATTQDIDLKDSPVVVNINVTKDGNLLGMVVYSDDEAYKLYKDYATRIGFSIRKEKLRFAKAVVRQREFVCSKEGFQRDNDLFKVKKFKKLQTRTGCKASIRFTVEDGEWKVTHFNPNHNHELAKPEERQFLRSDQKVMIAHSGVLCDHMQSTNMNDELSVTLRRNELMPSDYDNFTKSAATTQDIDLKDSPVVVNINVTKDENLLGMVVYSDDEAYKLYKDYATRIGFSIRKEKLRFAKAVVRQREFVCSKEGFQRDNDLFKVKKFKKLQTRTGCKASIRFTVEDGEWKVTHFNPNHNHELTKPEERQINHQSKDFQHCQPLHPKAAMADLLVFSAIVSSSPSFVAAASAAADRLVMEFAVDHWVIRRGPLGDVEDQPSSSFLVFGWCYRRPFFLQPYCLSVG</sequence>
<dbReference type="PANTHER" id="PTHR46328">
    <property type="entry name" value="FAR-RED IMPAIRED RESPONSIVE (FAR1) FAMILY PROTEIN-RELATED"/>
    <property type="match status" value="1"/>
</dbReference>
<accession>A0A2N9J938</accession>
<dbReference type="Pfam" id="PF03101">
    <property type="entry name" value="FAR1"/>
    <property type="match status" value="4"/>
</dbReference>
<protein>
    <recommendedName>
        <fullName evidence="1">FAR1 domain-containing protein</fullName>
    </recommendedName>
</protein>